<protein>
    <submittedName>
        <fullName evidence="2">Uncharacterized protein</fullName>
    </submittedName>
</protein>
<feature type="compositionally biased region" description="Low complexity" evidence="1">
    <location>
        <begin position="872"/>
        <end position="902"/>
    </location>
</feature>
<feature type="compositionally biased region" description="Low complexity" evidence="1">
    <location>
        <begin position="847"/>
        <end position="858"/>
    </location>
</feature>
<dbReference type="Proteomes" id="UP001470230">
    <property type="component" value="Unassembled WGS sequence"/>
</dbReference>
<dbReference type="EMBL" id="JAPFFF010000051">
    <property type="protein sequence ID" value="KAK8839601.1"/>
    <property type="molecule type" value="Genomic_DNA"/>
</dbReference>
<evidence type="ECO:0000313" key="3">
    <source>
        <dbReference type="Proteomes" id="UP001470230"/>
    </source>
</evidence>
<evidence type="ECO:0000256" key="1">
    <source>
        <dbReference type="SAM" id="MobiDB-lite"/>
    </source>
</evidence>
<keyword evidence="3" id="KW-1185">Reference proteome</keyword>
<name>A0ABR2H177_9EUKA</name>
<evidence type="ECO:0000313" key="2">
    <source>
        <dbReference type="EMBL" id="KAK8839601.1"/>
    </source>
</evidence>
<feature type="region of interest" description="Disordered" evidence="1">
    <location>
        <begin position="847"/>
        <end position="905"/>
    </location>
</feature>
<comment type="caution">
    <text evidence="2">The sequence shown here is derived from an EMBL/GenBank/DDBJ whole genome shotgun (WGS) entry which is preliminary data.</text>
</comment>
<reference evidence="2 3" key="1">
    <citation type="submission" date="2024-04" db="EMBL/GenBank/DDBJ databases">
        <title>Tritrichomonas musculus Genome.</title>
        <authorList>
            <person name="Alves-Ferreira E."/>
            <person name="Grigg M."/>
            <person name="Lorenzi H."/>
            <person name="Galac M."/>
        </authorList>
    </citation>
    <scope>NUCLEOTIDE SEQUENCE [LARGE SCALE GENOMIC DNA]</scope>
    <source>
        <strain evidence="2 3">EAF2021</strain>
    </source>
</reference>
<organism evidence="2 3">
    <name type="scientific">Tritrichomonas musculus</name>
    <dbReference type="NCBI Taxonomy" id="1915356"/>
    <lineage>
        <taxon>Eukaryota</taxon>
        <taxon>Metamonada</taxon>
        <taxon>Parabasalia</taxon>
        <taxon>Tritrichomonadida</taxon>
        <taxon>Tritrichomonadidae</taxon>
        <taxon>Tritrichomonas</taxon>
    </lineage>
</organism>
<gene>
    <name evidence="2" type="ORF">M9Y10_031964</name>
</gene>
<proteinExistence type="predicted"/>
<sequence>MNGKAQLKDLIFQEDSLIQHQIPLYIKRGLINSLSVTISSDQCNIFIENLILVGSEVYGSTIIPENQFIEVFTERTFIKQIIKSIISIFFDSSLKNMKKLFDNLTISIQKIHIRIEGLMNGQSLGIMFGSVNLYSVNDSMQRIIVKNHPSTFSKKIEIKNFSIYYDTENKYPINKYTDSFESQMIMQIANENEFIIHPISFECVFIYNTDFNTITNFKANLGELKLSFNNLQSDAFKKLINNIKVQRSLNFLGRPFKSVKSERSSTLWWCYSYRCIRYKKTNYQPLDITMALDVIKNRKKFYSLWKDYVLNPERNKKNYDDFKNTLNPNTLALLRYYSSFQFSRDTNNHSKLFTEDEIVKYFAKPKETIQSDFQITVNSIQFDLNLKIKNKDDSLVIEEEEEDNGNYMPKEEYKLVPLLGFVMDDIVLNGSKNKDVISILFETTSFYIKNYKNEKYRNTMELPQGVKGAINVNYSDFSQAIKLDIPSISGIFDVNQISSFIEYYTNTNIFNRTFERKSVKDKDVKNIIDTHPRVKLDILIGNSTLIIPYQEIENDTPILKISLDSFEIHSNSLSKYNINIIESLYDVYQLSLNSIQLHLNDKVFSNKINVKTNVSISIFPFIETDLLVIDNSISPLELHLTTFDSLLLYEIFFYLADELNISDDSRKAMNNLLPEFKIVSHLQLISFYFSFRETTKYSNTEAFKFTLKNETQLSVCKKEKDFNVSILNKDGVESLEFFKSDHGKFINSTKFELFIKMFESTTNVTINFGDFELYAKAVPLNFIQVFAESPKFFEWKLHLKEDSTIDKYFHKQKNQNEKSGDLFIDFEFKKTTLHFIDHEATNNKINETISNTNTNNNSGAIDSKNNNEKDLNNNNNYNGAIDSKNNDTNNNDDANKSSTSNNEVNNDDDVIMFSVTVDYVSAVIKDNEDGITFRLESDPPQAVTSQYGNIWSTLISKAELPSSPIVINITPTSVAFDLDYFELNIPPMILSKVTKFALMEKNPYSHIFGDPGTIKFLKFNLTAKKFVVKIVYDIESLNYYELNITEFKMDTLKPPYFHQILLDKIEVTKRNQNKNDDLILKLENLDFNLDMKLLLRDNVDIAHVDSFENLVKQKGIKEWTEETLAFLENKSNEKLFSYSFFYFYELDFKINFDFLSCTYSHELARNTSYVIFRVLDIMNHDSFFNNNNKNAEKIDEPLDICCEIKMKNGVFLIIDQTENEIARLSIDNAKAQVDPTKFLINCELDKINLVDNENDKILETGHLSIETQNKRILARLESFDLILKLKYLPDSVYYIMNCPLFSFVDEFQNGSTPTSFEMSKEVYFSLNKFKVTVPIQENIFSFETSFDVSLTPEGNIVQIRDIQLFLSDKLIIKKFSISFSNDIWTIEPIIVTFSVFEFHVIQLLVNEINSLKMPLIYSSKLEAELRRRKYVVQLQQIDLILTQPCLPFITLEIKPSTFKQGYNDENGGEKLIEYNVEMLLKHDNHSNYGIDTIIDPFNISVNSKIVNHQTFTKAEISPINIAISPYILAEILQFKKKYSLYKSSNQPFLDKIIFFQNDTGIPIRLFLKNAKSNKYEEFEIKLDTPFQINDYEWTEDIMVIFLNKPAIFCIKDLCFPIFYEKMAVVYLVADIGIQTIHFSSPYVIKNELSYSIDILIDDEYIGFVKPKSERAIPLTLLPQLTKGIQAAISPISAVISPPMKFKRPNQEAKLYKFVDSQNERNYYSSVIFQTDPQRSICYFTFLPYVTYTNQLPVPVSLTLLNKYDVSYHLETGQSIDVSFLKDKKSRLKIKVSVEPFGESEPTEVFTFSNSSTPSKISIKRNKEEKCKIAVMTDFTKKLNTYQIAIFAPCVMYNKTGALLSMKDSKDVFYPFINNMCFYTPDEYPKKVPLRILMREVTRLNSADINLIDAKAIQTFSLPLISNDNVFLLLSAVKVITPFESTTHFELMVHFMVFNHLNTSVYLTPSNTDESKQLINHCQPNKKVPIVFANLDGKFTFSIEGYENCLNVDLLNQTTTVFRLLSKKQNVPDFFIQLDVLKEENGFCGHLSYPTFPSPTVITNMISNQVITIDQKRSSNKKYPMLVNSMSTSLFAKPQPFVDRDENTVVIGIKTIETVVCFTTDVEPQAIPNSNYFYEVRTTNRGDKMIIIGDQDSFLSISEQSLFKKADQTPLLNVHLNKIEISFIDNYMHELFIIVIKNIIFKLKPQKSIKFIVDSFHVNDMFIASKSPVVVCEEELNFFTLKLKSNLPLKMHSFESIDIKIAPIHIFVDIKFILDICFALNGFLENFKFEVNQIKTRKEVDENKLRRFSFYSVKKLMISPIRFEFTFVKSKGRLNRVPLPQKKNFILSLLIKNVFYIPLETHKEFTGIKMHHIRAPIHNFINSLMICYLNQVTQADIYNLVFRDSSLFNLSMTENFLDFIDDIFNDSNSNANSANSSSSNKANRIIAKPERIPRAFPLNRIVSASSGLNNDPKNNYCYSRYSLAQFVFQKTHPYESLLSLVDSKSNHENRVLVIFNHYIVVLSDNLQFVKMELKIDDLLSISHHANLLFMTHKNNQKINFVCEDDHEARLIVTIIRSLADRMQLFCE</sequence>
<accession>A0ABR2H177</accession>